<evidence type="ECO:0008006" key="8">
    <source>
        <dbReference type="Google" id="ProtNLM"/>
    </source>
</evidence>
<dbReference type="Pfam" id="PF00213">
    <property type="entry name" value="OSCP"/>
    <property type="match status" value="1"/>
</dbReference>
<dbReference type="InterPro" id="IPR000711">
    <property type="entry name" value="ATPase_OSCP/dsu"/>
</dbReference>
<dbReference type="Gene3D" id="1.10.520.20">
    <property type="entry name" value="N-terminal domain of the delta subunit of the F1F0-ATP synthase"/>
    <property type="match status" value="1"/>
</dbReference>
<dbReference type="InterPro" id="IPR026015">
    <property type="entry name" value="ATP_synth_OSCP/delta_N_sf"/>
</dbReference>
<sequence>MTLKQTAKRYAAALYTVAEKSDTLDEVQQALITISELIRTESQFRSFLQSRRIPGEQKTVILNTVMGAGGHPLVSELVSYLSGSQATKILRVVADIFDHRYKEGKNIVSVT</sequence>
<keyword evidence="4" id="KW-0406">Ion transport</keyword>
<gene>
    <name evidence="7" type="ORF">METZ01_LOCUS44844</name>
</gene>
<evidence type="ECO:0000256" key="2">
    <source>
        <dbReference type="ARBA" id="ARBA00022448"/>
    </source>
</evidence>
<evidence type="ECO:0000256" key="1">
    <source>
        <dbReference type="ARBA" id="ARBA00004370"/>
    </source>
</evidence>
<dbReference type="SUPFAM" id="SSF47928">
    <property type="entry name" value="N-terminal domain of the delta subunit of the F1F0-ATP synthase"/>
    <property type="match status" value="1"/>
</dbReference>
<accession>A0A381RJI6</accession>
<evidence type="ECO:0000256" key="4">
    <source>
        <dbReference type="ARBA" id="ARBA00023065"/>
    </source>
</evidence>
<comment type="subcellular location">
    <subcellularLocation>
        <location evidence="1">Membrane</location>
    </subcellularLocation>
</comment>
<keyword evidence="2" id="KW-0813">Transport</keyword>
<evidence type="ECO:0000256" key="5">
    <source>
        <dbReference type="ARBA" id="ARBA00023136"/>
    </source>
</evidence>
<evidence type="ECO:0000256" key="6">
    <source>
        <dbReference type="ARBA" id="ARBA00023310"/>
    </source>
</evidence>
<feature type="non-terminal residue" evidence="7">
    <location>
        <position position="111"/>
    </location>
</feature>
<evidence type="ECO:0000256" key="3">
    <source>
        <dbReference type="ARBA" id="ARBA00022781"/>
    </source>
</evidence>
<proteinExistence type="predicted"/>
<reference evidence="7" key="1">
    <citation type="submission" date="2018-05" db="EMBL/GenBank/DDBJ databases">
        <authorList>
            <person name="Lanie J.A."/>
            <person name="Ng W.-L."/>
            <person name="Kazmierczak K.M."/>
            <person name="Andrzejewski T.M."/>
            <person name="Davidsen T.M."/>
            <person name="Wayne K.J."/>
            <person name="Tettelin H."/>
            <person name="Glass J.I."/>
            <person name="Rusch D."/>
            <person name="Podicherti R."/>
            <person name="Tsui H.-C.T."/>
            <person name="Winkler M.E."/>
        </authorList>
    </citation>
    <scope>NUCLEOTIDE SEQUENCE</scope>
</reference>
<keyword evidence="6" id="KW-0066">ATP synthesis</keyword>
<dbReference type="GO" id="GO:0016020">
    <property type="term" value="C:membrane"/>
    <property type="evidence" value="ECO:0007669"/>
    <property type="project" value="UniProtKB-SubCell"/>
</dbReference>
<keyword evidence="5" id="KW-0472">Membrane</keyword>
<dbReference type="AlphaFoldDB" id="A0A381RJI6"/>
<organism evidence="7">
    <name type="scientific">marine metagenome</name>
    <dbReference type="NCBI Taxonomy" id="408172"/>
    <lineage>
        <taxon>unclassified sequences</taxon>
        <taxon>metagenomes</taxon>
        <taxon>ecological metagenomes</taxon>
    </lineage>
</organism>
<name>A0A381RJI6_9ZZZZ</name>
<dbReference type="EMBL" id="UINC01002022">
    <property type="protein sequence ID" value="SUZ91990.1"/>
    <property type="molecule type" value="Genomic_DNA"/>
</dbReference>
<evidence type="ECO:0000313" key="7">
    <source>
        <dbReference type="EMBL" id="SUZ91990.1"/>
    </source>
</evidence>
<protein>
    <recommendedName>
        <fullName evidence="8">ATP synthase subunit delta</fullName>
    </recommendedName>
</protein>
<dbReference type="PANTHER" id="PTHR11910">
    <property type="entry name" value="ATP SYNTHASE DELTA CHAIN"/>
    <property type="match status" value="1"/>
</dbReference>
<keyword evidence="3" id="KW-0375">Hydrogen ion transport</keyword>
<dbReference type="GO" id="GO:0046933">
    <property type="term" value="F:proton-transporting ATP synthase activity, rotational mechanism"/>
    <property type="evidence" value="ECO:0007669"/>
    <property type="project" value="InterPro"/>
</dbReference>